<dbReference type="InterPro" id="IPR056120">
    <property type="entry name" value="DUF7703"/>
</dbReference>
<dbReference type="PANTHER" id="PTHR37013:SF3">
    <property type="entry name" value="INTEGRAL MEMBRANE PROTEIN (AFU_ORTHOLOGUE AFUA_1G05950)"/>
    <property type="match status" value="1"/>
</dbReference>
<feature type="transmembrane region" description="Helical" evidence="2">
    <location>
        <begin position="20"/>
        <end position="46"/>
    </location>
</feature>
<feature type="transmembrane region" description="Helical" evidence="2">
    <location>
        <begin position="83"/>
        <end position="105"/>
    </location>
</feature>
<reference evidence="4" key="1">
    <citation type="submission" date="2022-11" db="EMBL/GenBank/DDBJ databases">
        <authorList>
            <person name="Petersen C."/>
        </authorList>
    </citation>
    <scope>NUCLEOTIDE SEQUENCE</scope>
    <source>
        <strain evidence="4">IBT 30069</strain>
    </source>
</reference>
<accession>A0A9W9FID3</accession>
<comment type="caution">
    <text evidence="4">The sequence shown here is derived from an EMBL/GenBank/DDBJ whole genome shotgun (WGS) entry which is preliminary data.</text>
</comment>
<feature type="domain" description="DUF7703" evidence="3">
    <location>
        <begin position="13"/>
        <end position="261"/>
    </location>
</feature>
<dbReference type="PANTHER" id="PTHR37013">
    <property type="entry name" value="INTEGRAL MEMBRANE PROTEIN (AFU_ORTHOLOGUE AFUA_1G05950)-RELATED"/>
    <property type="match status" value="1"/>
</dbReference>
<dbReference type="Proteomes" id="UP001149165">
    <property type="component" value="Unassembled WGS sequence"/>
</dbReference>
<feature type="transmembrane region" description="Helical" evidence="2">
    <location>
        <begin position="160"/>
        <end position="177"/>
    </location>
</feature>
<evidence type="ECO:0000259" key="3">
    <source>
        <dbReference type="Pfam" id="PF24802"/>
    </source>
</evidence>
<feature type="transmembrane region" description="Helical" evidence="2">
    <location>
        <begin position="117"/>
        <end position="140"/>
    </location>
</feature>
<feature type="compositionally biased region" description="Basic and acidic residues" evidence="1">
    <location>
        <begin position="359"/>
        <end position="368"/>
    </location>
</feature>
<evidence type="ECO:0000313" key="5">
    <source>
        <dbReference type="Proteomes" id="UP001149165"/>
    </source>
</evidence>
<keyword evidence="2" id="KW-1133">Transmembrane helix</keyword>
<feature type="compositionally biased region" description="Basic and acidic residues" evidence="1">
    <location>
        <begin position="281"/>
        <end position="294"/>
    </location>
</feature>
<keyword evidence="5" id="KW-1185">Reference proteome</keyword>
<dbReference type="OrthoDB" id="405906at2759"/>
<evidence type="ECO:0000256" key="2">
    <source>
        <dbReference type="SAM" id="Phobius"/>
    </source>
</evidence>
<evidence type="ECO:0000313" key="4">
    <source>
        <dbReference type="EMBL" id="KAJ5100745.1"/>
    </source>
</evidence>
<feature type="transmembrane region" description="Helical" evidence="2">
    <location>
        <begin position="198"/>
        <end position="218"/>
    </location>
</feature>
<feature type="compositionally biased region" description="Polar residues" evidence="1">
    <location>
        <begin position="331"/>
        <end position="349"/>
    </location>
</feature>
<dbReference type="EMBL" id="JAPQKH010000004">
    <property type="protein sequence ID" value="KAJ5100745.1"/>
    <property type="molecule type" value="Genomic_DNA"/>
</dbReference>
<reference evidence="4" key="2">
    <citation type="journal article" date="2023" name="IMA Fungus">
        <title>Comparative genomic study of the Penicillium genus elucidates a diverse pangenome and 15 lateral gene transfer events.</title>
        <authorList>
            <person name="Petersen C."/>
            <person name="Sorensen T."/>
            <person name="Nielsen M.R."/>
            <person name="Sondergaard T.E."/>
            <person name="Sorensen J.L."/>
            <person name="Fitzpatrick D.A."/>
            <person name="Frisvad J.C."/>
            <person name="Nielsen K.L."/>
        </authorList>
    </citation>
    <scope>NUCLEOTIDE SEQUENCE</scope>
    <source>
        <strain evidence="4">IBT 30069</strain>
    </source>
</reference>
<dbReference type="Pfam" id="PF24802">
    <property type="entry name" value="DUF7703"/>
    <property type="match status" value="1"/>
</dbReference>
<proteinExistence type="predicted"/>
<gene>
    <name evidence="4" type="ORF">N7456_006797</name>
</gene>
<protein>
    <recommendedName>
        <fullName evidence="3">DUF7703 domain-containing protein</fullName>
    </recommendedName>
</protein>
<feature type="compositionally biased region" description="Basic and acidic residues" evidence="1">
    <location>
        <begin position="318"/>
        <end position="330"/>
    </location>
</feature>
<keyword evidence="2" id="KW-0812">Transmembrane</keyword>
<evidence type="ECO:0000256" key="1">
    <source>
        <dbReference type="SAM" id="MobiDB-lite"/>
    </source>
</evidence>
<name>A0A9W9FID3_9EURO</name>
<dbReference type="AlphaFoldDB" id="A0A9W9FID3"/>
<sequence length="368" mass="41303">MDTLVTSLPPDVGAILMRNIAVIEIVSMFSIGAYNSLETVVLIFSAFKRYRGLYFWSMQVAAWGILVHAIPAMVRFMSQSSNLAVSIPFMIGWYAMVTGQAIMLYSRLRIVVRDATLLRWVLWMIIVTACAFHIPTTVLFFGVNSGDARFVQPAMIYDRIQVTGFCIQDLIICGLYMREAMRSLKLITQMRGPDGRKVMIHLIWVNVLVVVMNILLLITEYKMHYIQVSFKTVVYSIKLKLEFSVLNRLCTLVQSSPCICQQSHVQQGPPDNANPQNAKIKSPDGRSDMKERSELNQVRSPQDLPPSHASGLGSTPHKHPDNHIRLREDFSSASTFFDSNLPGSATGSAENLCRVESAASDRRPKLDV</sequence>
<feature type="region of interest" description="Disordered" evidence="1">
    <location>
        <begin position="263"/>
        <end position="368"/>
    </location>
</feature>
<organism evidence="4 5">
    <name type="scientific">Penicillium angulare</name>
    <dbReference type="NCBI Taxonomy" id="116970"/>
    <lineage>
        <taxon>Eukaryota</taxon>
        <taxon>Fungi</taxon>
        <taxon>Dikarya</taxon>
        <taxon>Ascomycota</taxon>
        <taxon>Pezizomycotina</taxon>
        <taxon>Eurotiomycetes</taxon>
        <taxon>Eurotiomycetidae</taxon>
        <taxon>Eurotiales</taxon>
        <taxon>Aspergillaceae</taxon>
        <taxon>Penicillium</taxon>
    </lineage>
</organism>
<keyword evidence="2" id="KW-0472">Membrane</keyword>
<feature type="transmembrane region" description="Helical" evidence="2">
    <location>
        <begin position="53"/>
        <end position="77"/>
    </location>
</feature>